<dbReference type="AlphaFoldDB" id="A0A1U7GTN0"/>
<feature type="domain" description="Glycosyl transferase family 1" evidence="2">
    <location>
        <begin position="187"/>
        <end position="337"/>
    </location>
</feature>
<dbReference type="OrthoDB" id="9797829at2"/>
<dbReference type="PANTHER" id="PTHR46401:SF2">
    <property type="entry name" value="GLYCOSYLTRANSFERASE WBBK-RELATED"/>
    <property type="match status" value="1"/>
</dbReference>
<comment type="caution">
    <text evidence="4">The sequence shown here is derived from an EMBL/GenBank/DDBJ whole genome shotgun (WGS) entry which is preliminary data.</text>
</comment>
<evidence type="ECO:0000256" key="1">
    <source>
        <dbReference type="ARBA" id="ARBA00022679"/>
    </source>
</evidence>
<keyword evidence="1 4" id="KW-0808">Transferase</keyword>
<sequence>MKVLLVGNYKLDAIESMDRFASMLETYLSKCNIQVRVIRPRLYFGKIILYSNLLKKWLGYIDKLILFPFQLQKAASWADVVHICDHGNAIYTKYLQKIPHLVTCHDLFAIRAGLGEFPEHKTGWTGKKLQQMMLKGLNQAQMVICVSEQTKNDLLRLSSLSENKISVIPMGLNYPYAPMQTTEIKERLASLGIPANSNFILHVGANHWYKNRIGVLSIFYELILRLQQANFYLVMVGKPFTDEMHQLIKKYNMTEKVIELVAVDNEHLQALYSSATALLFPSLHEGFGWPIIEAQACGCAVFTSNRPPMNIVGGEAAIYIDPKNPQAAAEKIIYYLPNLENFKTKSLINSQIFRTEKMILEYIDIYQKILINKQ</sequence>
<proteinExistence type="predicted"/>
<dbReference type="InterPro" id="IPR001296">
    <property type="entry name" value="Glyco_trans_1"/>
</dbReference>
<evidence type="ECO:0000313" key="5">
    <source>
        <dbReference type="Proteomes" id="UP000186391"/>
    </source>
</evidence>
<keyword evidence="5" id="KW-1185">Reference proteome</keyword>
<feature type="domain" description="Glycosyltransferase subfamily 4-like N-terminal" evidence="3">
    <location>
        <begin position="63"/>
        <end position="173"/>
    </location>
</feature>
<dbReference type="SUPFAM" id="SSF53756">
    <property type="entry name" value="UDP-Glycosyltransferase/glycogen phosphorylase"/>
    <property type="match status" value="1"/>
</dbReference>
<protein>
    <submittedName>
        <fullName evidence="4">Mannosyltransferase</fullName>
    </submittedName>
</protein>
<name>A0A1U7GTN0_9CYAN</name>
<dbReference type="PANTHER" id="PTHR46401">
    <property type="entry name" value="GLYCOSYLTRANSFERASE WBBK-RELATED"/>
    <property type="match status" value="1"/>
</dbReference>
<organism evidence="4 5">
    <name type="scientific">Fischerella major NIES-592</name>
    <dbReference type="NCBI Taxonomy" id="210994"/>
    <lineage>
        <taxon>Bacteria</taxon>
        <taxon>Bacillati</taxon>
        <taxon>Cyanobacteriota</taxon>
        <taxon>Cyanophyceae</taxon>
        <taxon>Nostocales</taxon>
        <taxon>Hapalosiphonaceae</taxon>
        <taxon>Fischerella</taxon>
    </lineage>
</organism>
<dbReference type="GO" id="GO:0016757">
    <property type="term" value="F:glycosyltransferase activity"/>
    <property type="evidence" value="ECO:0007669"/>
    <property type="project" value="UniProtKB-KW"/>
</dbReference>
<dbReference type="Pfam" id="PF13439">
    <property type="entry name" value="Glyco_transf_4"/>
    <property type="match status" value="1"/>
</dbReference>
<reference evidence="4 5" key="1">
    <citation type="submission" date="2016-11" db="EMBL/GenBank/DDBJ databases">
        <title>Draft Genome Sequences of Nine Cyanobacterial Strains from Diverse Habitats.</title>
        <authorList>
            <person name="Zhu T."/>
            <person name="Hou S."/>
            <person name="Lu X."/>
            <person name="Hess W.R."/>
        </authorList>
    </citation>
    <scope>NUCLEOTIDE SEQUENCE [LARGE SCALE GENOMIC DNA]</scope>
    <source>
        <strain evidence="4 5">NIES-592</strain>
    </source>
</reference>
<dbReference type="Gene3D" id="3.40.50.2000">
    <property type="entry name" value="Glycogen Phosphorylase B"/>
    <property type="match status" value="2"/>
</dbReference>
<dbReference type="Proteomes" id="UP000186391">
    <property type="component" value="Unassembled WGS sequence"/>
</dbReference>
<evidence type="ECO:0000313" key="4">
    <source>
        <dbReference type="EMBL" id="OKH11304.1"/>
    </source>
</evidence>
<dbReference type="InterPro" id="IPR028098">
    <property type="entry name" value="Glyco_trans_4-like_N"/>
</dbReference>
<keyword evidence="4" id="KW-0328">Glycosyltransferase</keyword>
<gene>
    <name evidence="4" type="ORF">NIES592_22320</name>
</gene>
<accession>A0A1U7GTN0</accession>
<dbReference type="CDD" id="cd03809">
    <property type="entry name" value="GT4_MtfB-like"/>
    <property type="match status" value="1"/>
</dbReference>
<evidence type="ECO:0000259" key="2">
    <source>
        <dbReference type="Pfam" id="PF00534"/>
    </source>
</evidence>
<dbReference type="Pfam" id="PF00534">
    <property type="entry name" value="Glycos_transf_1"/>
    <property type="match status" value="1"/>
</dbReference>
<dbReference type="EMBL" id="MRCA01000020">
    <property type="protein sequence ID" value="OKH11304.1"/>
    <property type="molecule type" value="Genomic_DNA"/>
</dbReference>
<evidence type="ECO:0000259" key="3">
    <source>
        <dbReference type="Pfam" id="PF13439"/>
    </source>
</evidence>
<dbReference type="RefSeq" id="WP_073556939.1">
    <property type="nucleotide sequence ID" value="NZ_MRCA01000020.1"/>
</dbReference>